<protein>
    <submittedName>
        <fullName evidence="2">Uncharacterized protein</fullName>
    </submittedName>
</protein>
<feature type="compositionally biased region" description="Low complexity" evidence="1">
    <location>
        <begin position="25"/>
        <end position="39"/>
    </location>
</feature>
<proteinExistence type="predicted"/>
<dbReference type="Proteomes" id="UP000626109">
    <property type="component" value="Unassembled WGS sequence"/>
</dbReference>
<evidence type="ECO:0000313" key="2">
    <source>
        <dbReference type="EMBL" id="CAE8726434.1"/>
    </source>
</evidence>
<feature type="compositionally biased region" description="Low complexity" evidence="1">
    <location>
        <begin position="146"/>
        <end position="163"/>
    </location>
</feature>
<sequence length="193" mass="20885">EQLGRCLSPPRASINRSPSPVQARSRSPSLLTTPAPSSSFYGRRVTNISSAVAGLPTVSAWPGTRVVRPTSPTRCVQTSPSPRSRRTYERPWLNNVRRTDGPPREVPLSSSPKRSPSPKREDLVEQRAGIVFFQDRFAVPPPKVFSARGASPRRGASPPRSSRFLSVQPSDGSKAANIAHAEEPAGCLQSSHV</sequence>
<comment type="caution">
    <text evidence="2">The sequence shown here is derived from an EMBL/GenBank/DDBJ whole genome shotgun (WGS) entry which is preliminary data.</text>
</comment>
<evidence type="ECO:0000313" key="3">
    <source>
        <dbReference type="Proteomes" id="UP000626109"/>
    </source>
</evidence>
<dbReference type="AlphaFoldDB" id="A0A813LDI6"/>
<feature type="non-terminal residue" evidence="2">
    <location>
        <position position="193"/>
    </location>
</feature>
<feature type="region of interest" description="Disordered" evidence="1">
    <location>
        <begin position="67"/>
        <end position="122"/>
    </location>
</feature>
<evidence type="ECO:0000256" key="1">
    <source>
        <dbReference type="SAM" id="MobiDB-lite"/>
    </source>
</evidence>
<feature type="non-terminal residue" evidence="2">
    <location>
        <position position="1"/>
    </location>
</feature>
<organism evidence="2 3">
    <name type="scientific">Polarella glacialis</name>
    <name type="common">Dinoflagellate</name>
    <dbReference type="NCBI Taxonomy" id="89957"/>
    <lineage>
        <taxon>Eukaryota</taxon>
        <taxon>Sar</taxon>
        <taxon>Alveolata</taxon>
        <taxon>Dinophyceae</taxon>
        <taxon>Suessiales</taxon>
        <taxon>Suessiaceae</taxon>
        <taxon>Polarella</taxon>
    </lineage>
</organism>
<feature type="compositionally biased region" description="Polar residues" evidence="1">
    <location>
        <begin position="14"/>
        <end position="24"/>
    </location>
</feature>
<dbReference type="EMBL" id="CAJNNW010035227">
    <property type="protein sequence ID" value="CAE8726434.1"/>
    <property type="molecule type" value="Genomic_DNA"/>
</dbReference>
<name>A0A813LDI6_POLGL</name>
<reference evidence="2" key="1">
    <citation type="submission" date="2021-02" db="EMBL/GenBank/DDBJ databases">
        <authorList>
            <person name="Dougan E. K."/>
            <person name="Rhodes N."/>
            <person name="Thang M."/>
            <person name="Chan C."/>
        </authorList>
    </citation>
    <scope>NUCLEOTIDE SEQUENCE</scope>
</reference>
<feature type="region of interest" description="Disordered" evidence="1">
    <location>
        <begin position="1"/>
        <end position="41"/>
    </location>
</feature>
<accession>A0A813LDI6</accession>
<gene>
    <name evidence="2" type="ORF">PGLA2088_LOCUS44475</name>
</gene>
<feature type="region of interest" description="Disordered" evidence="1">
    <location>
        <begin position="142"/>
        <end position="175"/>
    </location>
</feature>
<feature type="compositionally biased region" description="Polar residues" evidence="1">
    <location>
        <begin position="70"/>
        <end position="82"/>
    </location>
</feature>